<evidence type="ECO:0000313" key="2">
    <source>
        <dbReference type="EMBL" id="ESO11973.1"/>
    </source>
</evidence>
<reference evidence="4" key="1">
    <citation type="submission" date="2012-12" db="EMBL/GenBank/DDBJ databases">
        <authorList>
            <person name="Hellsten U."/>
            <person name="Grimwood J."/>
            <person name="Chapman J.A."/>
            <person name="Shapiro H."/>
            <person name="Aerts A."/>
            <person name="Otillar R.P."/>
            <person name="Terry A.Y."/>
            <person name="Boore J.L."/>
            <person name="Simakov O."/>
            <person name="Marletaz F."/>
            <person name="Cho S.-J."/>
            <person name="Edsinger-Gonzales E."/>
            <person name="Havlak P."/>
            <person name="Kuo D.-H."/>
            <person name="Larsson T."/>
            <person name="Lv J."/>
            <person name="Arendt D."/>
            <person name="Savage R."/>
            <person name="Osoegawa K."/>
            <person name="de Jong P."/>
            <person name="Lindberg D.R."/>
            <person name="Seaver E.C."/>
            <person name="Weisblat D.A."/>
            <person name="Putnam N.H."/>
            <person name="Grigoriev I.V."/>
            <person name="Rokhsar D.S."/>
        </authorList>
    </citation>
    <scope>NUCLEOTIDE SEQUENCE</scope>
</reference>
<name>T1EMP2_HELRO</name>
<accession>T1EMP2</accession>
<dbReference type="Proteomes" id="UP000015101">
    <property type="component" value="Unassembled WGS sequence"/>
</dbReference>
<dbReference type="EMBL" id="AMQM01000014">
    <property type="status" value="NOT_ANNOTATED_CDS"/>
    <property type="molecule type" value="Genomic_DNA"/>
</dbReference>
<dbReference type="HOGENOM" id="CLU_1379467_0_0_1"/>
<dbReference type="EMBL" id="KB095811">
    <property type="protein sequence ID" value="ESO11973.1"/>
    <property type="molecule type" value="Genomic_DNA"/>
</dbReference>
<proteinExistence type="predicted"/>
<dbReference type="EnsemblMetazoa" id="HelroT158350">
    <property type="protein sequence ID" value="HelroP158350"/>
    <property type="gene ID" value="HelroG158350"/>
</dbReference>
<reference evidence="3" key="3">
    <citation type="submission" date="2015-06" db="UniProtKB">
        <authorList>
            <consortium name="EnsemblMetazoa"/>
        </authorList>
    </citation>
    <scope>IDENTIFICATION</scope>
</reference>
<gene>
    <name evidence="3" type="primary">20197842</name>
    <name evidence="2" type="ORF">HELRODRAFT_158350</name>
</gene>
<dbReference type="GeneID" id="20197842"/>
<keyword evidence="4" id="KW-1185">Reference proteome</keyword>
<dbReference type="AlphaFoldDB" id="T1EMP2"/>
<protein>
    <submittedName>
        <fullName evidence="2 3">Uncharacterized protein</fullName>
    </submittedName>
</protein>
<evidence type="ECO:0000256" key="1">
    <source>
        <dbReference type="SAM" id="MobiDB-lite"/>
    </source>
</evidence>
<organism evidence="3 4">
    <name type="scientific">Helobdella robusta</name>
    <name type="common">Californian leech</name>
    <dbReference type="NCBI Taxonomy" id="6412"/>
    <lineage>
        <taxon>Eukaryota</taxon>
        <taxon>Metazoa</taxon>
        <taxon>Spiralia</taxon>
        <taxon>Lophotrochozoa</taxon>
        <taxon>Annelida</taxon>
        <taxon>Clitellata</taxon>
        <taxon>Hirudinea</taxon>
        <taxon>Rhynchobdellida</taxon>
        <taxon>Glossiphoniidae</taxon>
        <taxon>Helobdella</taxon>
    </lineage>
</organism>
<evidence type="ECO:0000313" key="4">
    <source>
        <dbReference type="Proteomes" id="UP000015101"/>
    </source>
</evidence>
<dbReference type="RefSeq" id="XP_009008693.1">
    <property type="nucleotide sequence ID" value="XM_009010445.1"/>
</dbReference>
<dbReference type="OrthoDB" id="8021198at2759"/>
<dbReference type="KEGG" id="hro:HELRODRAFT_158350"/>
<dbReference type="CTD" id="20197842"/>
<evidence type="ECO:0000313" key="3">
    <source>
        <dbReference type="EnsemblMetazoa" id="HelroP158350"/>
    </source>
</evidence>
<dbReference type="InParanoid" id="T1EMP2"/>
<feature type="region of interest" description="Disordered" evidence="1">
    <location>
        <begin position="73"/>
        <end position="130"/>
    </location>
</feature>
<reference evidence="2 4" key="2">
    <citation type="journal article" date="2013" name="Nature">
        <title>Insights into bilaterian evolution from three spiralian genomes.</title>
        <authorList>
            <person name="Simakov O."/>
            <person name="Marletaz F."/>
            <person name="Cho S.J."/>
            <person name="Edsinger-Gonzales E."/>
            <person name="Havlak P."/>
            <person name="Hellsten U."/>
            <person name="Kuo D.H."/>
            <person name="Larsson T."/>
            <person name="Lv J."/>
            <person name="Arendt D."/>
            <person name="Savage R."/>
            <person name="Osoegawa K."/>
            <person name="de Jong P."/>
            <person name="Grimwood J."/>
            <person name="Chapman J.A."/>
            <person name="Shapiro H."/>
            <person name="Aerts A."/>
            <person name="Otillar R.P."/>
            <person name="Terry A.Y."/>
            <person name="Boore J.L."/>
            <person name="Grigoriev I.V."/>
            <person name="Lindberg D.R."/>
            <person name="Seaver E.C."/>
            <person name="Weisblat D.A."/>
            <person name="Putnam N.H."/>
            <person name="Rokhsar D.S."/>
        </authorList>
    </citation>
    <scope>NUCLEOTIDE SEQUENCE</scope>
</reference>
<sequence length="198" mass="22449">MSARRCLTLAEAVNLIENASDLEDDGEILILPPNDRLEDSDIEDINENQLDSIDPGEVCGELDVIVKNASSANNISDDSDEEILTRKQNGQKKDGPQPKWMKKNNFEKPLPKSKPKSLSQPPTFPNGNIPTSRLFDDVCKRLTSTNKRVSIDRIDHFQSQLETQKRCAHCHKNTRKGCKKCNIGLHDHCFEIWHMIET</sequence>